<name>A0AAV4VDU5_9ARAC</name>
<evidence type="ECO:0000313" key="1">
    <source>
        <dbReference type="EMBL" id="GIY68447.1"/>
    </source>
</evidence>
<keyword evidence="2" id="KW-1185">Reference proteome</keyword>
<gene>
    <name evidence="1" type="ORF">CDAR_546191</name>
</gene>
<comment type="caution">
    <text evidence="1">The sequence shown here is derived from an EMBL/GenBank/DDBJ whole genome shotgun (WGS) entry which is preliminary data.</text>
</comment>
<evidence type="ECO:0000313" key="2">
    <source>
        <dbReference type="Proteomes" id="UP001054837"/>
    </source>
</evidence>
<dbReference type="EMBL" id="BPLQ01012871">
    <property type="protein sequence ID" value="GIY68447.1"/>
    <property type="molecule type" value="Genomic_DNA"/>
</dbReference>
<protein>
    <submittedName>
        <fullName evidence="1">Uncharacterized protein</fullName>
    </submittedName>
</protein>
<accession>A0AAV4VDU5</accession>
<dbReference type="AlphaFoldDB" id="A0AAV4VDU5"/>
<organism evidence="1 2">
    <name type="scientific">Caerostris darwini</name>
    <dbReference type="NCBI Taxonomy" id="1538125"/>
    <lineage>
        <taxon>Eukaryota</taxon>
        <taxon>Metazoa</taxon>
        <taxon>Ecdysozoa</taxon>
        <taxon>Arthropoda</taxon>
        <taxon>Chelicerata</taxon>
        <taxon>Arachnida</taxon>
        <taxon>Araneae</taxon>
        <taxon>Araneomorphae</taxon>
        <taxon>Entelegynae</taxon>
        <taxon>Araneoidea</taxon>
        <taxon>Araneidae</taxon>
        <taxon>Caerostris</taxon>
    </lineage>
</organism>
<sequence length="220" mass="24529">MKRSEECNCKNAGGRTLENEGDSPLIGGEEVGGLRFSNLAFLCVSSVSQTTSKRSEEYNCKNAGGRTLEKEWGSPHVGVEGVGWISDILKPHIPLRILTFSSIDSKCCRRGCKAKKLRAAAPQNHSERKFKFFRGKNTLIFGLGTRKKSSDECNCKIAAGRTLENEWSSPRILKPRILLRILTFSSIDSKGCRRGVKQRNRGMLHPRTISKENLNFLGRS</sequence>
<proteinExistence type="predicted"/>
<reference evidence="1 2" key="1">
    <citation type="submission" date="2021-06" db="EMBL/GenBank/DDBJ databases">
        <title>Caerostris darwini draft genome.</title>
        <authorList>
            <person name="Kono N."/>
            <person name="Arakawa K."/>
        </authorList>
    </citation>
    <scope>NUCLEOTIDE SEQUENCE [LARGE SCALE GENOMIC DNA]</scope>
</reference>
<dbReference type="Proteomes" id="UP001054837">
    <property type="component" value="Unassembled WGS sequence"/>
</dbReference>